<feature type="transmembrane region" description="Helical" evidence="1">
    <location>
        <begin position="72"/>
        <end position="91"/>
    </location>
</feature>
<name>A0AAU6WA33_9MICC</name>
<dbReference type="Gene3D" id="1.20.210.10">
    <property type="entry name" value="Cytochrome c oxidase-like, subunit I domain"/>
    <property type="match status" value="1"/>
</dbReference>
<dbReference type="InterPro" id="IPR036927">
    <property type="entry name" value="Cyt_c_oxase-like_su1_sf"/>
</dbReference>
<evidence type="ECO:0000313" key="3">
    <source>
        <dbReference type="Proteomes" id="UP001486888"/>
    </source>
</evidence>
<organism evidence="2 3">
    <name type="scientific">Glutamicibacter ectropisis</name>
    <dbReference type="NCBI Taxonomy" id="3046593"/>
    <lineage>
        <taxon>Bacteria</taxon>
        <taxon>Bacillati</taxon>
        <taxon>Actinomycetota</taxon>
        <taxon>Actinomycetes</taxon>
        <taxon>Micrococcales</taxon>
        <taxon>Micrococcaceae</taxon>
        <taxon>Glutamicibacter</taxon>
    </lineage>
</organism>
<dbReference type="KEGG" id="gey:QMQ05_09030"/>
<dbReference type="AlphaFoldDB" id="A0AAU6WA33"/>
<dbReference type="InterPro" id="IPR021299">
    <property type="entry name" value="DUF2871"/>
</dbReference>
<feature type="transmembrane region" description="Helical" evidence="1">
    <location>
        <begin position="5"/>
        <end position="22"/>
    </location>
</feature>
<dbReference type="Proteomes" id="UP001486888">
    <property type="component" value="Chromosome"/>
</dbReference>
<keyword evidence="3" id="KW-1185">Reference proteome</keyword>
<sequence>MRKLVNIAFSYMLVGVASGLFYREFSKNNDFPEGSYSQLSIVHTHLLVLGFLVFLLVLLLEKAFNLSQHRKLYAWFLWTYNAGVILTAAMMTTHGMLTILGIESSKMISGIAGLGHMSLTAGMILLFVMLRRSVSDKKQTVKPQLDPATN</sequence>
<gene>
    <name evidence="2" type="ORF">QMQ05_09030</name>
</gene>
<keyword evidence="1" id="KW-0472">Membrane</keyword>
<dbReference type="EMBL" id="CP125942">
    <property type="protein sequence ID" value="XAO44526.1"/>
    <property type="molecule type" value="Genomic_DNA"/>
</dbReference>
<reference evidence="2 3" key="1">
    <citation type="submission" date="2023-05" db="EMBL/GenBank/DDBJ databases">
        <title>Glutamicibacter sp. B1, complete genome.</title>
        <authorList>
            <person name="Long Y.H."/>
            <person name="Fang T."/>
            <person name="Li X.Y."/>
        </authorList>
    </citation>
    <scope>NUCLEOTIDE SEQUENCE [LARGE SCALE GENOMIC DNA]</scope>
    <source>
        <strain evidence="2 3">B1</strain>
    </source>
</reference>
<accession>A0AAU6WA33</accession>
<evidence type="ECO:0000313" key="2">
    <source>
        <dbReference type="EMBL" id="XAO44526.1"/>
    </source>
</evidence>
<keyword evidence="1" id="KW-0812">Transmembrane</keyword>
<feature type="transmembrane region" description="Helical" evidence="1">
    <location>
        <begin position="42"/>
        <end position="60"/>
    </location>
</feature>
<protein>
    <submittedName>
        <fullName evidence="2">DUF2871 domain-containing protein</fullName>
    </submittedName>
</protein>
<dbReference type="Pfam" id="PF11070">
    <property type="entry name" value="DUF2871"/>
    <property type="match status" value="1"/>
</dbReference>
<evidence type="ECO:0000256" key="1">
    <source>
        <dbReference type="SAM" id="Phobius"/>
    </source>
</evidence>
<feature type="transmembrane region" description="Helical" evidence="1">
    <location>
        <begin position="111"/>
        <end position="130"/>
    </location>
</feature>
<dbReference type="RefSeq" id="WP_345469382.1">
    <property type="nucleotide sequence ID" value="NZ_CP125942.1"/>
</dbReference>
<proteinExistence type="predicted"/>
<keyword evidence="1" id="KW-1133">Transmembrane helix</keyword>